<gene>
    <name evidence="1" type="ORF">KIPB_015141</name>
</gene>
<dbReference type="Proteomes" id="UP000265618">
    <property type="component" value="Unassembled WGS sequence"/>
</dbReference>
<organism evidence="1 2">
    <name type="scientific">Kipferlia bialata</name>
    <dbReference type="NCBI Taxonomy" id="797122"/>
    <lineage>
        <taxon>Eukaryota</taxon>
        <taxon>Metamonada</taxon>
        <taxon>Carpediemonas-like organisms</taxon>
        <taxon>Kipferlia</taxon>
    </lineage>
</organism>
<keyword evidence="2" id="KW-1185">Reference proteome</keyword>
<evidence type="ECO:0000313" key="1">
    <source>
        <dbReference type="EMBL" id="GCA64709.1"/>
    </source>
</evidence>
<accession>A0A391P3E9</accession>
<proteinExistence type="predicted"/>
<comment type="caution">
    <text evidence="1">The sequence shown here is derived from an EMBL/GenBank/DDBJ whole genome shotgun (WGS) entry which is preliminary data.</text>
</comment>
<dbReference type="EMBL" id="BDIP01008271">
    <property type="protein sequence ID" value="GCA64709.1"/>
    <property type="molecule type" value="Genomic_DNA"/>
</dbReference>
<feature type="non-terminal residue" evidence="1">
    <location>
        <position position="1"/>
    </location>
</feature>
<protein>
    <submittedName>
        <fullName evidence="1">Uncharacterized protein</fullName>
    </submittedName>
</protein>
<name>A0A391P3E9_9EUKA</name>
<sequence length="12" mass="1239">ALQGVLPEQVEG</sequence>
<reference evidence="1 2" key="1">
    <citation type="journal article" date="2018" name="PLoS ONE">
        <title>The draft genome of Kipferlia bialata reveals reductive genome evolution in fornicate parasites.</title>
        <authorList>
            <person name="Tanifuji G."/>
            <person name="Takabayashi S."/>
            <person name="Kume K."/>
            <person name="Takagi M."/>
            <person name="Nakayama T."/>
            <person name="Kamikawa R."/>
            <person name="Inagaki Y."/>
            <person name="Hashimoto T."/>
        </authorList>
    </citation>
    <scope>NUCLEOTIDE SEQUENCE [LARGE SCALE GENOMIC DNA]</scope>
    <source>
        <strain evidence="1">NY0173</strain>
    </source>
</reference>
<evidence type="ECO:0000313" key="2">
    <source>
        <dbReference type="Proteomes" id="UP000265618"/>
    </source>
</evidence>